<evidence type="ECO:0000256" key="3">
    <source>
        <dbReference type="ARBA" id="ARBA00010703"/>
    </source>
</evidence>
<dbReference type="InterPro" id="IPR003347">
    <property type="entry name" value="JmjC_dom"/>
</dbReference>
<comment type="catalytic activity">
    <reaction evidence="1">
        <text>7-[(3S)-3-amino-3-carboxypropyl]wyosine(37) in tRNA(Phe) + S-adenosyl-L-methionine = 7-[(3S)-(3-amino-3-methoxycarbonyl)propyl]wyosine(37) in tRNA(Phe) + S-adenosyl-L-homocysteine</text>
        <dbReference type="Rhea" id="RHEA:36903"/>
        <dbReference type="Rhea" id="RHEA-COMP:10379"/>
        <dbReference type="Rhea" id="RHEA-COMP:11844"/>
        <dbReference type="ChEBI" id="CHEBI:57856"/>
        <dbReference type="ChEBI" id="CHEBI:59789"/>
        <dbReference type="ChEBI" id="CHEBI:73543"/>
        <dbReference type="ChEBI" id="CHEBI:74275"/>
        <dbReference type="EC" id="2.1.1.290"/>
    </reaction>
</comment>
<dbReference type="Proteomes" id="UP000019374">
    <property type="component" value="Unassembled WGS sequence"/>
</dbReference>
<dbReference type="EC" id="2.1.1.290" evidence="5"/>
<dbReference type="Gene3D" id="2.120.10.80">
    <property type="entry name" value="Kelch-type beta propeller"/>
    <property type="match status" value="1"/>
</dbReference>
<keyword evidence="8 17" id="KW-0808">Transferase</keyword>
<dbReference type="InterPro" id="IPR041667">
    <property type="entry name" value="Cupin_8"/>
</dbReference>
<evidence type="ECO:0000256" key="9">
    <source>
        <dbReference type="ARBA" id="ARBA00022691"/>
    </source>
</evidence>
<dbReference type="SUPFAM" id="SSF51197">
    <property type="entry name" value="Clavaminate synthase-like"/>
    <property type="match status" value="1"/>
</dbReference>
<evidence type="ECO:0000256" key="1">
    <source>
        <dbReference type="ARBA" id="ARBA00001806"/>
    </source>
</evidence>
<keyword evidence="9" id="KW-0949">S-adenosyl-L-methionine</keyword>
<dbReference type="PANTHER" id="PTHR46529:SF1">
    <property type="entry name" value="TRNA WYBUTOSINE-SYNTHESIZING PROTEIN 4"/>
    <property type="match status" value="1"/>
</dbReference>
<dbReference type="SUPFAM" id="SSF117281">
    <property type="entry name" value="Kelch motif"/>
    <property type="match status" value="1"/>
</dbReference>
<name>T5ANX6_OPHSC</name>
<dbReference type="InterPro" id="IPR015915">
    <property type="entry name" value="Kelch-typ_b-propeller"/>
</dbReference>
<keyword evidence="7 17" id="KW-0489">Methyltransferase</keyword>
<dbReference type="PANTHER" id="PTHR46529">
    <property type="entry name" value="TRNA WYBUTOSINE-SYNTHESIZING PROTEIN 4"/>
    <property type="match status" value="1"/>
</dbReference>
<evidence type="ECO:0000259" key="16">
    <source>
        <dbReference type="PROSITE" id="PS51184"/>
    </source>
</evidence>
<dbReference type="Gene3D" id="3.40.50.150">
    <property type="entry name" value="Vaccinia Virus protein VP39"/>
    <property type="match status" value="1"/>
</dbReference>
<evidence type="ECO:0000256" key="11">
    <source>
        <dbReference type="ARBA" id="ARBA00025588"/>
    </source>
</evidence>
<dbReference type="GO" id="GO:0031591">
    <property type="term" value="P:wybutosine biosynthetic process"/>
    <property type="evidence" value="ECO:0007669"/>
    <property type="project" value="TreeGrafter"/>
</dbReference>
<dbReference type="eggNOG" id="KOG2132">
    <property type="taxonomic scope" value="Eukaryota"/>
</dbReference>
<organism evidence="17 18">
    <name type="scientific">Ophiocordyceps sinensis (strain Co18 / CGMCC 3.14243)</name>
    <name type="common">Yarsagumba caterpillar fungus</name>
    <name type="synonym">Hirsutella sinensis</name>
    <dbReference type="NCBI Taxonomy" id="911162"/>
    <lineage>
        <taxon>Eukaryota</taxon>
        <taxon>Fungi</taxon>
        <taxon>Dikarya</taxon>
        <taxon>Ascomycota</taxon>
        <taxon>Pezizomycotina</taxon>
        <taxon>Sordariomycetes</taxon>
        <taxon>Hypocreomycetidae</taxon>
        <taxon>Hypocreales</taxon>
        <taxon>Ophiocordycipitaceae</taxon>
        <taxon>Ophiocordyceps</taxon>
    </lineage>
</organism>
<dbReference type="EMBL" id="KE652211">
    <property type="protein sequence ID" value="EQL03452.1"/>
    <property type="molecule type" value="Genomic_DNA"/>
</dbReference>
<keyword evidence="10" id="KW-0819">tRNA processing</keyword>
<dbReference type="GO" id="GO:0030488">
    <property type="term" value="P:tRNA methylation"/>
    <property type="evidence" value="ECO:0007669"/>
    <property type="project" value="TreeGrafter"/>
</dbReference>
<evidence type="ECO:0000313" key="17">
    <source>
        <dbReference type="EMBL" id="EQL03452.1"/>
    </source>
</evidence>
<accession>T5ANX6</accession>
<evidence type="ECO:0000256" key="5">
    <source>
        <dbReference type="ARBA" id="ARBA00012779"/>
    </source>
</evidence>
<comment type="pathway">
    <text evidence="2">tRNA modification; wybutosine-tRNA(Phe) biosynthesis.</text>
</comment>
<feature type="domain" description="JmjC" evidence="16">
    <location>
        <begin position="829"/>
        <end position="983"/>
    </location>
</feature>
<evidence type="ECO:0000256" key="12">
    <source>
        <dbReference type="ARBA" id="ARBA00029750"/>
    </source>
</evidence>
<dbReference type="SUPFAM" id="SSF53335">
    <property type="entry name" value="S-adenosyl-L-methionine-dependent methyltransferases"/>
    <property type="match status" value="1"/>
</dbReference>
<dbReference type="HOGENOM" id="CLU_002761_1_0_1"/>
<dbReference type="PROSITE" id="PS51184">
    <property type="entry name" value="JMJC"/>
    <property type="match status" value="1"/>
</dbReference>
<reference evidence="17 18" key="1">
    <citation type="journal article" date="2013" name="Chin. Sci. Bull.">
        <title>Genome survey uncovers the secrets of sex and lifestyle in caterpillar fungus.</title>
        <authorList>
            <person name="Hu X."/>
            <person name="Zhang Y."/>
            <person name="Xiao G."/>
            <person name="Zheng P."/>
            <person name="Xia Y."/>
            <person name="Zhang X."/>
            <person name="St Leger R.J."/>
            <person name="Liu X."/>
            <person name="Wang C."/>
        </authorList>
    </citation>
    <scope>NUCLEOTIDE SEQUENCE [LARGE SCALE GENOMIC DNA]</scope>
    <source>
        <strain evidence="18">Co18 / CGMCC 3.14243</strain>
        <tissue evidence="17">Fruit-body</tissue>
    </source>
</reference>
<dbReference type="EC" id="2.3.1.231" evidence="4"/>
<comment type="similarity">
    <text evidence="3">Belongs to the methyltransferase superfamily. LCMT family.</text>
</comment>
<proteinExistence type="inferred from homology"/>
<dbReference type="InterPro" id="IPR007213">
    <property type="entry name" value="Ppm1/Ppm2/Tcmp"/>
</dbReference>
<evidence type="ECO:0000313" key="18">
    <source>
        <dbReference type="Proteomes" id="UP000019374"/>
    </source>
</evidence>
<evidence type="ECO:0000256" key="8">
    <source>
        <dbReference type="ARBA" id="ARBA00022679"/>
    </source>
</evidence>
<dbReference type="eggNOG" id="KOG2918">
    <property type="taxonomic scope" value="Eukaryota"/>
</dbReference>
<dbReference type="InterPro" id="IPR029063">
    <property type="entry name" value="SAM-dependent_MTases_sf"/>
</dbReference>
<dbReference type="SMART" id="SM00558">
    <property type="entry name" value="JmjC"/>
    <property type="match status" value="1"/>
</dbReference>
<evidence type="ECO:0000256" key="7">
    <source>
        <dbReference type="ARBA" id="ARBA00022603"/>
    </source>
</evidence>
<dbReference type="UniPathway" id="UPA00375"/>
<evidence type="ECO:0000256" key="4">
    <source>
        <dbReference type="ARBA" id="ARBA00012155"/>
    </source>
</evidence>
<dbReference type="AlphaFoldDB" id="T5ANX6"/>
<dbReference type="OrthoDB" id="47172at2759"/>
<dbReference type="Pfam" id="PF04072">
    <property type="entry name" value="LCM"/>
    <property type="match status" value="1"/>
</dbReference>
<evidence type="ECO:0000256" key="6">
    <source>
        <dbReference type="ARBA" id="ARBA00018045"/>
    </source>
</evidence>
<dbReference type="Pfam" id="PF13418">
    <property type="entry name" value="Beta-prop_TYW4"/>
    <property type="match status" value="1"/>
</dbReference>
<comment type="function">
    <text evidence="11">Probable S-adenosyl-L-methionine-dependent methyltransferase that acts as a component of the wybutosine biosynthesis pathway. Wybutosine is a hyper modified guanosine with a tricyclic base found at the 3'-position adjacent to the anticodon of eukaryotic phenylalanine tRNA. May methylate the carboxyl group of leucine residues to form alpha-leucine ester residues.</text>
</comment>
<protein>
    <recommendedName>
        <fullName evidence="6">tRNA wybutosine-synthesizing protein 4</fullName>
        <ecNumber evidence="5">2.1.1.290</ecNumber>
        <ecNumber evidence="4">2.3.1.231</ecNumber>
    </recommendedName>
    <alternativeName>
        <fullName evidence="13">Leucine carboxyl methyltransferase 2</fullName>
    </alternativeName>
    <alternativeName>
        <fullName evidence="14">tRNA(Phe) (7-(3-amino-3-(methoxycarbonyl)propyl)wyosine(37)-N)-methoxycarbonyltransferase</fullName>
    </alternativeName>
    <alternativeName>
        <fullName evidence="12">tRNA(Phe) (7-(3-amino-3-carboxypropyl)wyosine(37)-O)-methyltransferase</fullName>
    </alternativeName>
</protein>
<dbReference type="GO" id="GO:0008175">
    <property type="term" value="F:tRNA methyltransferase activity"/>
    <property type="evidence" value="ECO:0007669"/>
    <property type="project" value="TreeGrafter"/>
</dbReference>
<evidence type="ECO:0000256" key="13">
    <source>
        <dbReference type="ARBA" id="ARBA00030231"/>
    </source>
</evidence>
<evidence type="ECO:0000256" key="2">
    <source>
        <dbReference type="ARBA" id="ARBA00004797"/>
    </source>
</evidence>
<dbReference type="FunFam" id="2.60.120.650:FF:000043">
    <property type="entry name" value="tRNA wybutosine-synthesizing protein 4"/>
    <property type="match status" value="1"/>
</dbReference>
<gene>
    <name evidence="17" type="ORF">OCS_00837</name>
</gene>
<dbReference type="Gene3D" id="6.10.140.1470">
    <property type="match status" value="1"/>
</dbReference>
<sequence>MDNIIMETNSSSIVSKRSVERLYFPNEPHFFRYFVPKFQRRSPLINRGYWLRLRAIDVVLRRFITRPSTGKRVIINLGCGSDALPWQCHSRYGPACEGLLFIDIDFPDLILKKRAIVLQTPQLRELLGADFQANDFDPEGERVLLRSERYCQVGCDLRDLYDLYRSLETIFPFSGCEMLFVAEVSMTYMETRYADNLVNFASSLGQAEFCLLEHLLPQGEGHPFAATMLSHLNKLNAPPRSVSRYPTCESQRARFQSKGWQQVDVWDLWQVWSSEYFLTSAERASLDEVEPFDEWEEFMLFARHYALVYASTSPIQEDERPPPTPTKASLAPCLFFRRGTRRAQSMLGEVECYQTNAPKRRFGEAMVVSNAMGRQSVVHMMGLGSSGRADSSDVYSLGRHDDLPKLPLAGPPPRMCSTTTDLGECGVLLTGGRGSPANPFSDCWLFRKGPECHWQLTWSLPVPLFRHSAVRLRGTCLALIVGGKSVNSRISEHCFVFDPERGWRRCRVEGTGPRPTFGSVLCSSTQPGNVEGAFHGLLAGGITQDGRVCTEKYSWALHVAESQWTIKFKSIEPTLAQQIGETLSRFGARCVDLGSHTVVCGGLGQDPSVQGRDLVLVTMGEDGSYTAAPLRYRDGAACMPFMVGSCVVVYEDRLVIIGGGATCFSMGTYWETGVYSVTVRNSLRQTSSVRSASRGVTEVTCVESRRAVRCASRDSRSVGLPTAKASVTTIPRIRIGSQKSFDEILCDGKPVIIEGLGLGDCLRNWTSDYLVQKVGGNTEVVVHECRPDTSKMDFNSKNFAYVRDSFETVMTKMQAGGRLYLRSLSHEKPSEQPANLEKDFPRLAEDFCLPSELDYVSRNLFSSVLRVSGKVTMWLHYDVMANVYAQIVGRKRMILFPPSDVGHLSFEPGSSSSSLDVFTSLEMPCLAATRPHEAELGPGDVLFLPPLWLHTSEPTTDLSIAVNVFFRDLERGYAAGRDVYGNRDLAAYEKGRQDAARIAKGFQQLPLETRRFYLSRIADELREAAEGG</sequence>
<comment type="catalytic activity">
    <reaction evidence="15">
        <text>7-[(3S)-(3-amino-3-methoxycarbonyl)propyl]wyosine(37) in tRNA(Phe) + S-adenosyl-L-methionine + CO2 = wybutosine(37) in tRNA(Phe) + S-adenosyl-L-homocysteine + 2 H(+)</text>
        <dbReference type="Rhea" id="RHEA:37119"/>
        <dbReference type="Rhea" id="RHEA-COMP:11844"/>
        <dbReference type="Rhea" id="RHEA-COMP:11847"/>
        <dbReference type="ChEBI" id="CHEBI:15378"/>
        <dbReference type="ChEBI" id="CHEBI:16526"/>
        <dbReference type="ChEBI" id="CHEBI:57856"/>
        <dbReference type="ChEBI" id="CHEBI:59789"/>
        <dbReference type="ChEBI" id="CHEBI:73544"/>
        <dbReference type="ChEBI" id="CHEBI:74275"/>
        <dbReference type="EC" id="2.3.1.231"/>
    </reaction>
</comment>
<evidence type="ECO:0000256" key="15">
    <source>
        <dbReference type="ARBA" id="ARBA00049250"/>
    </source>
</evidence>
<dbReference type="Gene3D" id="2.60.120.650">
    <property type="entry name" value="Cupin"/>
    <property type="match status" value="1"/>
</dbReference>
<evidence type="ECO:0000256" key="10">
    <source>
        <dbReference type="ARBA" id="ARBA00022694"/>
    </source>
</evidence>
<evidence type="ECO:0000256" key="14">
    <source>
        <dbReference type="ARBA" id="ARBA00030847"/>
    </source>
</evidence>
<dbReference type="Pfam" id="PF13621">
    <property type="entry name" value="Cupin_8"/>
    <property type="match status" value="1"/>
</dbReference>